<organism evidence="2 3">
    <name type="scientific">Trifolium medium</name>
    <dbReference type="NCBI Taxonomy" id="97028"/>
    <lineage>
        <taxon>Eukaryota</taxon>
        <taxon>Viridiplantae</taxon>
        <taxon>Streptophyta</taxon>
        <taxon>Embryophyta</taxon>
        <taxon>Tracheophyta</taxon>
        <taxon>Spermatophyta</taxon>
        <taxon>Magnoliopsida</taxon>
        <taxon>eudicotyledons</taxon>
        <taxon>Gunneridae</taxon>
        <taxon>Pentapetalae</taxon>
        <taxon>rosids</taxon>
        <taxon>fabids</taxon>
        <taxon>Fabales</taxon>
        <taxon>Fabaceae</taxon>
        <taxon>Papilionoideae</taxon>
        <taxon>50 kb inversion clade</taxon>
        <taxon>NPAAA clade</taxon>
        <taxon>Hologalegina</taxon>
        <taxon>IRL clade</taxon>
        <taxon>Trifolieae</taxon>
        <taxon>Trifolium</taxon>
    </lineage>
</organism>
<evidence type="ECO:0000256" key="1">
    <source>
        <dbReference type="SAM" id="MobiDB-lite"/>
    </source>
</evidence>
<accession>A0A392TWH0</accession>
<evidence type="ECO:0000313" key="3">
    <source>
        <dbReference type="Proteomes" id="UP000265520"/>
    </source>
</evidence>
<feature type="non-terminal residue" evidence="2">
    <location>
        <position position="84"/>
    </location>
</feature>
<feature type="region of interest" description="Disordered" evidence="1">
    <location>
        <begin position="47"/>
        <end position="84"/>
    </location>
</feature>
<feature type="compositionally biased region" description="Basic and acidic residues" evidence="1">
    <location>
        <begin position="1"/>
        <end position="16"/>
    </location>
</feature>
<dbReference type="AlphaFoldDB" id="A0A392TWH0"/>
<keyword evidence="3" id="KW-1185">Reference proteome</keyword>
<comment type="caution">
    <text evidence="2">The sequence shown here is derived from an EMBL/GenBank/DDBJ whole genome shotgun (WGS) entry which is preliminary data.</text>
</comment>
<name>A0A392TWH0_9FABA</name>
<feature type="non-terminal residue" evidence="2">
    <location>
        <position position="1"/>
    </location>
</feature>
<sequence length="84" mass="8946">DAMVERITEGLEKDVGTDFQDQSAAERAGTPEDYLSVEGEIENEGARLGDTLSPASGYEEFSSGFQGESDDRALRTSAISQTPG</sequence>
<reference evidence="2 3" key="1">
    <citation type="journal article" date="2018" name="Front. Plant Sci.">
        <title>Red Clover (Trifolium pratense) and Zigzag Clover (T. medium) - A Picture of Genomic Similarities and Differences.</title>
        <authorList>
            <person name="Dluhosova J."/>
            <person name="Istvanek J."/>
            <person name="Nedelnik J."/>
            <person name="Repkova J."/>
        </authorList>
    </citation>
    <scope>NUCLEOTIDE SEQUENCE [LARGE SCALE GENOMIC DNA]</scope>
    <source>
        <strain evidence="3">cv. 10/8</strain>
        <tissue evidence="2">Leaf</tissue>
    </source>
</reference>
<dbReference type="EMBL" id="LXQA010668445">
    <property type="protein sequence ID" value="MCI65044.1"/>
    <property type="molecule type" value="Genomic_DNA"/>
</dbReference>
<dbReference type="Proteomes" id="UP000265520">
    <property type="component" value="Unassembled WGS sequence"/>
</dbReference>
<proteinExistence type="predicted"/>
<protein>
    <submittedName>
        <fullName evidence="2">Uncharacterized protein</fullName>
    </submittedName>
</protein>
<feature type="region of interest" description="Disordered" evidence="1">
    <location>
        <begin position="1"/>
        <end position="34"/>
    </location>
</feature>
<evidence type="ECO:0000313" key="2">
    <source>
        <dbReference type="EMBL" id="MCI65044.1"/>
    </source>
</evidence>